<dbReference type="InterPro" id="IPR023299">
    <property type="entry name" value="ATPase_P-typ_cyto_dom_N"/>
</dbReference>
<feature type="transmembrane region" description="Helical" evidence="1">
    <location>
        <begin position="350"/>
        <end position="379"/>
    </location>
</feature>
<keyword evidence="3" id="KW-1185">Reference proteome</keyword>
<feature type="transmembrane region" description="Helical" evidence="1">
    <location>
        <begin position="1018"/>
        <end position="1036"/>
    </location>
</feature>
<feature type="transmembrane region" description="Helical" evidence="1">
    <location>
        <begin position="1145"/>
        <end position="1166"/>
    </location>
</feature>
<feature type="transmembrane region" description="Helical" evidence="1">
    <location>
        <begin position="90"/>
        <end position="107"/>
    </location>
</feature>
<gene>
    <name evidence="2" type="primary">RvY_13798-1</name>
    <name evidence="2" type="synonym">RvY_13798.1</name>
    <name evidence="2" type="ORF">RvY_13798</name>
</gene>
<dbReference type="Gene3D" id="1.20.1110.10">
    <property type="entry name" value="Calcium-transporting ATPase, transmembrane domain"/>
    <property type="match status" value="1"/>
</dbReference>
<accession>A0A1D1VWK0</accession>
<dbReference type="PANTHER" id="PTHR13219:SF6">
    <property type="entry name" value="TRANSMEMBRANE PROTEIN 94"/>
    <property type="match status" value="1"/>
</dbReference>
<sequence>MDQLRPSAEIENLLPPSIPPALLEDVPVVIPVDIAKASNKGLSTRQGLHLLEKLIDTEQTRFLNAFSWKVWFRDALGYNSQRSIFRWSEGLLLLVEIILVFVVLSIPHSHHVYFTPREATAVLIVLIFFFLLNVFLSCWDARTRYTELWRQMQAVKELIQRELNDASNKRSLDWKPSIYPDLQSPDSPCVTLQWTYRDGVLVNLPAVLLVPGDIVLIRPSQHVHCRCLILAEDADETTRNVTLRVGDVFQPDVEGELEHPAGPKERESASPCRFMVLEAPFKTHLQESLSEKPLQRPSSVIEKQRLIASGFILRLVVPIFVGLFTVSIIIKMAAVHEGFVQRWPEEILYGLLYVVLPLSPLIFPSLWLGVNYIILARVLSVFHKFKRKKFKHDSLHEARLTDAIYTVKADWMSTWKRFRSFVQGRNESLYQTANLVHALGNVTAVCCLDKKGVLSWPNPNAEKVFVLRPRAESVSTSKVSLRQSTSSLQEMVYITDDLLAAKNFDRHNSLSVVAHEHGGCVAEVLDITQNGGRAFDIDFDDPSWVKMKDSLKPLGLGIMLNTCNKEVQEYYRAFTDHVSCVALHYDQTVPVINRRCLCALSNLIGFAPSAPKIFKQIQRMAVYRKPAKTPRANAGRYKTPFPNMLSVIAQDKKSGGSHVMSQGTADLILDACTDYWNGQEVRALTDEERKYILEFYTRFSMTAYCTAFCYSPMIETVPEYESDSDSDSEDIFIELPTEDDESSVHELSSQMGESESSTELLHDLHESCCKNQIFLGCVAQQYQSRNEFVHLIDLLEQACIRFIHFSPETELRSRVFAERLGLESGWNCHISLDSKGIDPTSLESHITFQPLPETSQLKSKTTIVVEPEINLENRARLPRGIENIREHIEEVDNVPLLVSLFTDCAPESVKEMIAIMQENGEVVCCLGSSASLYNCSVFLQADISIAIEPMYPQSCLNKHSFNQSSDRKPSQCLPTELMRTLLSLNCSLSCQKEDPQSLMQLVIESRHNLAVLRNCCKYLLSAAISLVFLLTASSLLCLPPTFSVGHILLLTCVTLPFLSISLLSSPHDRNLMRISTGKNRTEDILSSREGVRWRLIRTLLIRWLPSVLLVLLCQALVLSQHCTEGAFTCYPILFGLFDARNSIKLSQNFCALLIVLYFSVVSLGYGTSRPGFWKYSPLKNKFWFFAVALSWLLQVLYFLVDVPVVQHEHLTVHNVTIQDFDTGSSGRLDFYWTDIPYWIWLTGFLWPFILLPLNELIMRFELSELDKLQKRARLEFGTKLGMNSPF</sequence>
<dbReference type="InterPro" id="IPR039720">
    <property type="entry name" value="TMEM94"/>
</dbReference>
<feature type="transmembrane region" description="Helical" evidence="1">
    <location>
        <begin position="1237"/>
        <end position="1257"/>
    </location>
</feature>
<reference evidence="2 3" key="1">
    <citation type="journal article" date="2016" name="Nat. Commun.">
        <title>Extremotolerant tardigrade genome and improved radiotolerance of human cultured cells by tardigrade-unique protein.</title>
        <authorList>
            <person name="Hashimoto T."/>
            <person name="Horikawa D.D."/>
            <person name="Saito Y."/>
            <person name="Kuwahara H."/>
            <person name="Kozuka-Hata H."/>
            <person name="Shin-I T."/>
            <person name="Minakuchi Y."/>
            <person name="Ohishi K."/>
            <person name="Motoyama A."/>
            <person name="Aizu T."/>
            <person name="Enomoto A."/>
            <person name="Kondo K."/>
            <person name="Tanaka S."/>
            <person name="Hara Y."/>
            <person name="Koshikawa S."/>
            <person name="Sagara H."/>
            <person name="Miura T."/>
            <person name="Yokobori S."/>
            <person name="Miyagawa K."/>
            <person name="Suzuki Y."/>
            <person name="Kubo T."/>
            <person name="Oyama M."/>
            <person name="Kohara Y."/>
            <person name="Fujiyama A."/>
            <person name="Arakawa K."/>
            <person name="Katayama T."/>
            <person name="Toyoda A."/>
            <person name="Kunieda T."/>
        </authorList>
    </citation>
    <scope>NUCLEOTIDE SEQUENCE [LARGE SCALE GENOMIC DNA]</scope>
    <source>
        <strain evidence="2 3">YOKOZUNA-1</strain>
    </source>
</reference>
<dbReference type="GO" id="GO:0000166">
    <property type="term" value="F:nucleotide binding"/>
    <property type="evidence" value="ECO:0007669"/>
    <property type="project" value="InterPro"/>
</dbReference>
<evidence type="ECO:0000313" key="2">
    <source>
        <dbReference type="EMBL" id="GAV03364.1"/>
    </source>
</evidence>
<dbReference type="InterPro" id="IPR023298">
    <property type="entry name" value="ATPase_P-typ_TM_dom_sf"/>
</dbReference>
<feature type="transmembrane region" description="Helical" evidence="1">
    <location>
        <begin position="1099"/>
        <end position="1118"/>
    </location>
</feature>
<dbReference type="STRING" id="947166.A0A1D1VWK0"/>
<dbReference type="SUPFAM" id="SSF81660">
    <property type="entry name" value="Metal cation-transporting ATPase, ATP-binding domain N"/>
    <property type="match status" value="1"/>
</dbReference>
<dbReference type="SUPFAM" id="SSF81665">
    <property type="entry name" value="Calcium ATPase, transmembrane domain M"/>
    <property type="match status" value="1"/>
</dbReference>
<feature type="transmembrane region" description="Helical" evidence="1">
    <location>
        <begin position="1042"/>
        <end position="1063"/>
    </location>
</feature>
<keyword evidence="1" id="KW-1133">Transmembrane helix</keyword>
<organism evidence="2 3">
    <name type="scientific">Ramazzottius varieornatus</name>
    <name type="common">Water bear</name>
    <name type="synonym">Tardigrade</name>
    <dbReference type="NCBI Taxonomy" id="947166"/>
    <lineage>
        <taxon>Eukaryota</taxon>
        <taxon>Metazoa</taxon>
        <taxon>Ecdysozoa</taxon>
        <taxon>Tardigrada</taxon>
        <taxon>Eutardigrada</taxon>
        <taxon>Parachela</taxon>
        <taxon>Hypsibioidea</taxon>
        <taxon>Ramazzottiidae</taxon>
        <taxon>Ramazzottius</taxon>
    </lineage>
</organism>
<dbReference type="Proteomes" id="UP000186922">
    <property type="component" value="Unassembled WGS sequence"/>
</dbReference>
<name>A0A1D1VWK0_RAMVA</name>
<feature type="transmembrane region" description="Helical" evidence="1">
    <location>
        <begin position="306"/>
        <end position="330"/>
    </location>
</feature>
<feature type="transmembrane region" description="Helical" evidence="1">
    <location>
        <begin position="119"/>
        <end position="139"/>
    </location>
</feature>
<comment type="caution">
    <text evidence="2">The sequence shown here is derived from an EMBL/GenBank/DDBJ whole genome shotgun (WGS) entry which is preliminary data.</text>
</comment>
<evidence type="ECO:0000313" key="3">
    <source>
        <dbReference type="Proteomes" id="UP000186922"/>
    </source>
</evidence>
<dbReference type="OrthoDB" id="5568754at2759"/>
<protein>
    <recommendedName>
        <fullName evidence="4">Transmembrane protein 94</fullName>
    </recommendedName>
</protein>
<dbReference type="Gene3D" id="3.40.1110.10">
    <property type="entry name" value="Calcium-transporting ATPase, cytoplasmic domain N"/>
    <property type="match status" value="1"/>
</dbReference>
<keyword evidence="1" id="KW-0812">Transmembrane</keyword>
<evidence type="ECO:0008006" key="4">
    <source>
        <dbReference type="Google" id="ProtNLM"/>
    </source>
</evidence>
<dbReference type="PANTHER" id="PTHR13219">
    <property type="entry name" value="TRANSMEMBRANE PROTEIN 94"/>
    <property type="match status" value="1"/>
</dbReference>
<dbReference type="EMBL" id="BDGG01000009">
    <property type="protein sequence ID" value="GAV03364.1"/>
    <property type="molecule type" value="Genomic_DNA"/>
</dbReference>
<feature type="transmembrane region" description="Helical" evidence="1">
    <location>
        <begin position="1182"/>
        <end position="1200"/>
    </location>
</feature>
<proteinExistence type="predicted"/>
<keyword evidence="1" id="KW-0472">Membrane</keyword>
<dbReference type="Pfam" id="PF13246">
    <property type="entry name" value="Cation_ATPase"/>
    <property type="match status" value="1"/>
</dbReference>
<evidence type="ECO:0000256" key="1">
    <source>
        <dbReference type="SAM" id="Phobius"/>
    </source>
</evidence>